<dbReference type="Pfam" id="PF05743">
    <property type="entry name" value="UEV"/>
    <property type="match status" value="1"/>
</dbReference>
<dbReference type="PANTHER" id="PTHR23306:SF3">
    <property type="entry name" value="TUMOR SUPPRESSOR PROTEIN 101"/>
    <property type="match status" value="1"/>
</dbReference>
<dbReference type="InterPro" id="IPR008883">
    <property type="entry name" value="UEV_N"/>
</dbReference>
<accession>A0A9W8E4C8</accession>
<reference evidence="2" key="1">
    <citation type="submission" date="2022-07" db="EMBL/GenBank/DDBJ databases">
        <title>Phylogenomic reconstructions and comparative analyses of Kickxellomycotina fungi.</title>
        <authorList>
            <person name="Reynolds N.K."/>
            <person name="Stajich J.E."/>
            <person name="Barry K."/>
            <person name="Grigoriev I.V."/>
            <person name="Crous P."/>
            <person name="Smith M.E."/>
        </authorList>
    </citation>
    <scope>NUCLEOTIDE SEQUENCE</scope>
    <source>
        <strain evidence="2">RSA 1196</strain>
    </source>
</reference>
<feature type="domain" description="UEV" evidence="1">
    <location>
        <begin position="4"/>
        <end position="150"/>
    </location>
</feature>
<dbReference type="Gene3D" id="3.10.110.10">
    <property type="entry name" value="Ubiquitin Conjugating Enzyme"/>
    <property type="match status" value="1"/>
</dbReference>
<dbReference type="CDD" id="cd11685">
    <property type="entry name" value="UEV_TSG101-like"/>
    <property type="match status" value="1"/>
</dbReference>
<dbReference type="PANTHER" id="PTHR23306">
    <property type="entry name" value="TUMOR SUSCEPTIBILITY GENE 101 PROTEIN-RELATED"/>
    <property type="match status" value="1"/>
</dbReference>
<gene>
    <name evidence="2" type="primary">STP22</name>
    <name evidence="2" type="ORF">IWQ62_005810</name>
</gene>
<proteinExistence type="predicted"/>
<name>A0A9W8E4C8_9FUNG</name>
<dbReference type="SUPFAM" id="SSF54495">
    <property type="entry name" value="UBC-like"/>
    <property type="match status" value="1"/>
</dbReference>
<dbReference type="GO" id="GO:0015031">
    <property type="term" value="P:protein transport"/>
    <property type="evidence" value="ECO:0007669"/>
    <property type="project" value="InterPro"/>
</dbReference>
<feature type="non-terminal residue" evidence="2">
    <location>
        <position position="150"/>
    </location>
</feature>
<dbReference type="Proteomes" id="UP001150925">
    <property type="component" value="Unassembled WGS sequence"/>
</dbReference>
<dbReference type="PROSITE" id="PS51322">
    <property type="entry name" value="UEV"/>
    <property type="match status" value="1"/>
</dbReference>
<evidence type="ECO:0000259" key="1">
    <source>
        <dbReference type="PROSITE" id="PS51322"/>
    </source>
</evidence>
<dbReference type="AlphaFoldDB" id="A0A9W8E4C8"/>
<protein>
    <submittedName>
        <fullName evidence="2">Suppressor protein stp22 of temperature-sensitive alpha-factor receptor and arginine permease</fullName>
    </submittedName>
</protein>
<keyword evidence="2" id="KW-0675">Receptor</keyword>
<dbReference type="InterPro" id="IPR016135">
    <property type="entry name" value="UBQ-conjugating_enzyme/RWD"/>
</dbReference>
<keyword evidence="3" id="KW-1185">Reference proteome</keyword>
<dbReference type="InterPro" id="IPR052070">
    <property type="entry name" value="ESCRT-I_UEV_domain"/>
</dbReference>
<evidence type="ECO:0000313" key="3">
    <source>
        <dbReference type="Proteomes" id="UP001150925"/>
    </source>
</evidence>
<organism evidence="2 3">
    <name type="scientific">Dispira parvispora</name>
    <dbReference type="NCBI Taxonomy" id="1520584"/>
    <lineage>
        <taxon>Eukaryota</taxon>
        <taxon>Fungi</taxon>
        <taxon>Fungi incertae sedis</taxon>
        <taxon>Zoopagomycota</taxon>
        <taxon>Kickxellomycotina</taxon>
        <taxon>Dimargaritomycetes</taxon>
        <taxon>Dimargaritales</taxon>
        <taxon>Dimargaritaceae</taxon>
        <taxon>Dispira</taxon>
    </lineage>
</organism>
<sequence length="150" mass="16992">MDQGALKPWLLLVTKGHFEPQRVTQHILDVLTKYPTLRPKYDYYTYPSGERAPTLCTFGTLPVKFQGTVYQFPVSLWYPVQYPEKPPIVQVVPTSNMVVSPGKCVDATGIVQHPYLRQWDTQPGNTTRTVVEVLTALQAVFASEPPVRMK</sequence>
<comment type="caution">
    <text evidence="2">The sequence shown here is derived from an EMBL/GenBank/DDBJ whole genome shotgun (WGS) entry which is preliminary data.</text>
</comment>
<evidence type="ECO:0000313" key="2">
    <source>
        <dbReference type="EMBL" id="KAJ1954213.1"/>
    </source>
</evidence>
<dbReference type="OrthoDB" id="306304at2759"/>
<dbReference type="EMBL" id="JANBPY010002640">
    <property type="protein sequence ID" value="KAJ1954213.1"/>
    <property type="molecule type" value="Genomic_DNA"/>
</dbReference>
<dbReference type="GO" id="GO:0043130">
    <property type="term" value="F:ubiquitin binding"/>
    <property type="evidence" value="ECO:0007669"/>
    <property type="project" value="TreeGrafter"/>
</dbReference>
<dbReference type="GO" id="GO:0000813">
    <property type="term" value="C:ESCRT I complex"/>
    <property type="evidence" value="ECO:0007669"/>
    <property type="project" value="TreeGrafter"/>
</dbReference>